<dbReference type="RefSeq" id="XP_029340983.1">
    <property type="nucleotide sequence ID" value="XM_029485123.1"/>
</dbReference>
<keyword evidence="5" id="KW-0479">Metal-binding</keyword>
<reference evidence="9" key="2">
    <citation type="submission" date="2022-06" db="UniProtKB">
        <authorList>
            <consortium name="EnsemblMetazoa"/>
        </authorList>
    </citation>
    <scope>IDENTIFICATION</scope>
</reference>
<keyword evidence="7" id="KW-0539">Nucleus</keyword>
<organism evidence="9 10">
    <name type="scientific">Acyrthosiphon pisum</name>
    <name type="common">Pea aphid</name>
    <dbReference type="NCBI Taxonomy" id="7029"/>
    <lineage>
        <taxon>Eukaryota</taxon>
        <taxon>Metazoa</taxon>
        <taxon>Ecdysozoa</taxon>
        <taxon>Arthropoda</taxon>
        <taxon>Hexapoda</taxon>
        <taxon>Insecta</taxon>
        <taxon>Pterygota</taxon>
        <taxon>Neoptera</taxon>
        <taxon>Paraneoptera</taxon>
        <taxon>Hemiptera</taxon>
        <taxon>Sternorrhyncha</taxon>
        <taxon>Aphidomorpha</taxon>
        <taxon>Aphidoidea</taxon>
        <taxon>Aphididae</taxon>
        <taxon>Macrosiphini</taxon>
        <taxon>Acyrthosiphon</taxon>
    </lineage>
</organism>
<evidence type="ECO:0000256" key="4">
    <source>
        <dbReference type="ARBA" id="ARBA00022722"/>
    </source>
</evidence>
<feature type="domain" description="DDE Tnp4" evidence="8">
    <location>
        <begin position="75"/>
        <end position="188"/>
    </location>
</feature>
<dbReference type="Proteomes" id="UP000007819">
    <property type="component" value="Chromosome X"/>
</dbReference>
<protein>
    <recommendedName>
        <fullName evidence="8">DDE Tnp4 domain-containing protein</fullName>
    </recommendedName>
</protein>
<dbReference type="PANTHER" id="PTHR22930:SF220">
    <property type="entry name" value="PROTEIN ALP1-LIKE"/>
    <property type="match status" value="1"/>
</dbReference>
<dbReference type="GO" id="GO:0016787">
    <property type="term" value="F:hydrolase activity"/>
    <property type="evidence" value="ECO:0007669"/>
    <property type="project" value="UniProtKB-KW"/>
</dbReference>
<dbReference type="InterPro" id="IPR027806">
    <property type="entry name" value="HARBI1_dom"/>
</dbReference>
<evidence type="ECO:0000313" key="10">
    <source>
        <dbReference type="Proteomes" id="UP000007819"/>
    </source>
</evidence>
<keyword evidence="10" id="KW-1185">Reference proteome</keyword>
<dbReference type="EnsemblMetazoa" id="XM_029485123.1">
    <property type="protein sequence ID" value="XP_029340983.1"/>
    <property type="gene ID" value="LOC107883174"/>
</dbReference>
<dbReference type="GO" id="GO:0046872">
    <property type="term" value="F:metal ion binding"/>
    <property type="evidence" value="ECO:0007669"/>
    <property type="project" value="UniProtKB-KW"/>
</dbReference>
<dbReference type="Pfam" id="PF13359">
    <property type="entry name" value="DDE_Tnp_4"/>
    <property type="match status" value="1"/>
</dbReference>
<dbReference type="KEGG" id="api:107883174"/>
<evidence type="ECO:0000313" key="9">
    <source>
        <dbReference type="EnsemblMetazoa" id="XP_029340983.1"/>
    </source>
</evidence>
<dbReference type="GO" id="GO:0004518">
    <property type="term" value="F:nuclease activity"/>
    <property type="evidence" value="ECO:0007669"/>
    <property type="project" value="UniProtKB-KW"/>
</dbReference>
<accession>A0A8R2NM91</accession>
<name>A0A8R2NM91_ACYPI</name>
<comment type="subcellular location">
    <subcellularLocation>
        <location evidence="2">Nucleus</location>
    </subcellularLocation>
</comment>
<dbReference type="PANTHER" id="PTHR22930">
    <property type="match status" value="1"/>
</dbReference>
<dbReference type="AlphaFoldDB" id="A0A8R2NM91"/>
<dbReference type="GO" id="GO:0005634">
    <property type="term" value="C:nucleus"/>
    <property type="evidence" value="ECO:0007669"/>
    <property type="project" value="UniProtKB-SubCell"/>
</dbReference>
<evidence type="ECO:0000256" key="3">
    <source>
        <dbReference type="ARBA" id="ARBA00006958"/>
    </source>
</evidence>
<evidence type="ECO:0000256" key="1">
    <source>
        <dbReference type="ARBA" id="ARBA00001968"/>
    </source>
</evidence>
<evidence type="ECO:0000256" key="5">
    <source>
        <dbReference type="ARBA" id="ARBA00022723"/>
    </source>
</evidence>
<proteinExistence type="inferred from homology"/>
<dbReference type="GeneID" id="107883174"/>
<dbReference type="OrthoDB" id="6581217at2759"/>
<dbReference type="InterPro" id="IPR045249">
    <property type="entry name" value="HARBI1-like"/>
</dbReference>
<sequence length="196" mass="21818">MTQDNIFLTDPDDNKPSNCEIGITSFAKQIVIETCRAIVHRLMPEAMPTPTEDRWEQIAQDFWMLLNFSNCLGAIDGKHVTIQAPPNSGSNYFNYKKTFSIVLFALVDAHNNFIAVDVGSYGKNSDGGILSHSNLGKALENNLLNIPESKTLPGTNTKAPFVIVGDEAFPLNTYLLIPYPGKQLDDFDKKIYGYRL</sequence>
<evidence type="ECO:0000256" key="2">
    <source>
        <dbReference type="ARBA" id="ARBA00004123"/>
    </source>
</evidence>
<evidence type="ECO:0000256" key="7">
    <source>
        <dbReference type="ARBA" id="ARBA00023242"/>
    </source>
</evidence>
<evidence type="ECO:0000256" key="6">
    <source>
        <dbReference type="ARBA" id="ARBA00022801"/>
    </source>
</evidence>
<keyword evidence="6" id="KW-0378">Hydrolase</keyword>
<evidence type="ECO:0000259" key="8">
    <source>
        <dbReference type="Pfam" id="PF13359"/>
    </source>
</evidence>
<reference evidence="10" key="1">
    <citation type="submission" date="2010-06" db="EMBL/GenBank/DDBJ databases">
        <authorList>
            <person name="Jiang H."/>
            <person name="Abraham K."/>
            <person name="Ali S."/>
            <person name="Alsbrooks S.L."/>
            <person name="Anim B.N."/>
            <person name="Anosike U.S."/>
            <person name="Attaway T."/>
            <person name="Bandaranaike D.P."/>
            <person name="Battles P.K."/>
            <person name="Bell S.N."/>
            <person name="Bell A.V."/>
            <person name="Beltran B."/>
            <person name="Bickham C."/>
            <person name="Bustamante Y."/>
            <person name="Caleb T."/>
            <person name="Canada A."/>
            <person name="Cardenas V."/>
            <person name="Carter K."/>
            <person name="Chacko J."/>
            <person name="Chandrabose M.N."/>
            <person name="Chavez D."/>
            <person name="Chavez A."/>
            <person name="Chen L."/>
            <person name="Chu H.-S."/>
            <person name="Claassen K.J."/>
            <person name="Cockrell R."/>
            <person name="Collins M."/>
            <person name="Cooper J.A."/>
            <person name="Cree A."/>
            <person name="Curry S.M."/>
            <person name="Da Y."/>
            <person name="Dao M.D."/>
            <person name="Das B."/>
            <person name="Davila M.-L."/>
            <person name="Davy-Carroll L."/>
            <person name="Denson S."/>
            <person name="Dinh H."/>
            <person name="Ebong V.E."/>
            <person name="Edwards J.R."/>
            <person name="Egan A."/>
            <person name="El-Daye J."/>
            <person name="Escobedo L."/>
            <person name="Fernandez S."/>
            <person name="Fernando P.R."/>
            <person name="Flagg N."/>
            <person name="Forbes L.D."/>
            <person name="Fowler R.G."/>
            <person name="Fu Q."/>
            <person name="Gabisi R.A."/>
            <person name="Ganer J."/>
            <person name="Garbino Pronczuk A."/>
            <person name="Garcia R.M."/>
            <person name="Garner T."/>
            <person name="Garrett T.E."/>
            <person name="Gonzalez D.A."/>
            <person name="Hamid H."/>
            <person name="Hawkins E.S."/>
            <person name="Hirani K."/>
            <person name="Hogues M.E."/>
            <person name="Hollins B."/>
            <person name="Hsiao C.-H."/>
            <person name="Jabil R."/>
            <person name="James M.L."/>
            <person name="Jhangiani S.N."/>
            <person name="Johnson B."/>
            <person name="Johnson Q."/>
            <person name="Joshi V."/>
            <person name="Kalu J.B."/>
            <person name="Kam C."/>
            <person name="Kashfia A."/>
            <person name="Keebler J."/>
            <person name="Kisamo H."/>
            <person name="Kovar C.L."/>
            <person name="Lago L.A."/>
            <person name="Lai C.-Y."/>
            <person name="Laidlaw J."/>
            <person name="Lara F."/>
            <person name="Le T.-K."/>
            <person name="Lee S.L."/>
            <person name="Legall F.H."/>
            <person name="Lemon S.J."/>
            <person name="Lewis L.R."/>
            <person name="Li B."/>
            <person name="Liu Y."/>
            <person name="Liu Y.-S."/>
            <person name="Lopez J."/>
            <person name="Lozado R.J."/>
            <person name="Lu J."/>
            <person name="Madu R.C."/>
            <person name="Maheshwari M."/>
            <person name="Maheshwari R."/>
            <person name="Malloy K."/>
            <person name="Martinez E."/>
            <person name="Mathew T."/>
            <person name="Mercado I.C."/>
            <person name="Mercado C."/>
            <person name="Meyer B."/>
            <person name="Montgomery K."/>
            <person name="Morgan M.B."/>
            <person name="Munidasa M."/>
            <person name="Nazareth L.V."/>
            <person name="Nelson J."/>
            <person name="Ng B.M."/>
            <person name="Nguyen N.B."/>
            <person name="Nguyen P.Q."/>
            <person name="Nguyen T."/>
            <person name="Obregon M."/>
            <person name="Okwuonu G.O."/>
            <person name="Onwere C.G."/>
            <person name="Orozco G."/>
            <person name="Parra A."/>
            <person name="Patel S."/>
            <person name="Patil S."/>
            <person name="Perez A."/>
            <person name="Perez Y."/>
            <person name="Pham C."/>
            <person name="Primus E.L."/>
            <person name="Pu L.-L."/>
            <person name="Puazo M."/>
            <person name="Qin X."/>
            <person name="Quiroz J.B."/>
            <person name="Reese J."/>
            <person name="Richards S."/>
            <person name="Rives C.M."/>
            <person name="Robberts R."/>
            <person name="Ruiz S.J."/>
            <person name="Ruiz M.J."/>
            <person name="Santibanez J."/>
            <person name="Schneider B.W."/>
            <person name="Sisson I."/>
            <person name="Smith M."/>
            <person name="Sodergren E."/>
            <person name="Song X.-Z."/>
            <person name="Song B.B."/>
            <person name="Summersgill H."/>
            <person name="Thelus R."/>
            <person name="Thornton R.D."/>
            <person name="Trejos Z.Y."/>
            <person name="Usmani K."/>
            <person name="Vattathil S."/>
            <person name="Villasana D."/>
            <person name="Walker D.L."/>
            <person name="Wang S."/>
            <person name="Wang K."/>
            <person name="White C.S."/>
            <person name="Williams A.C."/>
            <person name="Williamson J."/>
            <person name="Wilson K."/>
            <person name="Woghiren I.O."/>
            <person name="Woodworth J.R."/>
            <person name="Worley K.C."/>
            <person name="Wright R.A."/>
            <person name="Wu W."/>
            <person name="Young L."/>
            <person name="Zhang L."/>
            <person name="Zhang J."/>
            <person name="Zhu Y."/>
            <person name="Muzny D.M."/>
            <person name="Weinstock G."/>
            <person name="Gibbs R.A."/>
        </authorList>
    </citation>
    <scope>NUCLEOTIDE SEQUENCE [LARGE SCALE GENOMIC DNA]</scope>
    <source>
        <strain evidence="10">LSR1</strain>
    </source>
</reference>
<comment type="similarity">
    <text evidence="3">Belongs to the HARBI1 family.</text>
</comment>
<comment type="cofactor">
    <cofactor evidence="1">
        <name>a divalent metal cation</name>
        <dbReference type="ChEBI" id="CHEBI:60240"/>
    </cofactor>
</comment>
<keyword evidence="4" id="KW-0540">Nuclease</keyword>